<dbReference type="AlphaFoldDB" id="A0A2J5P6X7"/>
<evidence type="ECO:0000313" key="2">
    <source>
        <dbReference type="Proteomes" id="UP000234667"/>
    </source>
</evidence>
<proteinExistence type="predicted"/>
<dbReference type="EMBL" id="PIDR01001704">
    <property type="protein sequence ID" value="PLO61764.1"/>
    <property type="molecule type" value="Genomic_DNA"/>
</dbReference>
<name>A0A2J5P6X7_9ENTR</name>
<reference evidence="1 2" key="2">
    <citation type="submission" date="2018-01" db="EMBL/GenBank/DDBJ databases">
        <title>Genomic study of Klebsiella pneumoniae.</title>
        <authorList>
            <person name="Yang Y."/>
            <person name="Bicalho R."/>
        </authorList>
    </citation>
    <scope>NUCLEOTIDE SEQUENCE [LARGE SCALE GENOMIC DNA]</scope>
    <source>
        <strain evidence="1 2">A10</strain>
    </source>
</reference>
<gene>
    <name evidence="1" type="ORF">CWN49_32690</name>
</gene>
<comment type="caution">
    <text evidence="1">The sequence shown here is derived from an EMBL/GenBank/DDBJ whole genome shotgun (WGS) entry which is preliminary data.</text>
</comment>
<feature type="non-terminal residue" evidence="1">
    <location>
        <position position="1"/>
    </location>
</feature>
<evidence type="ECO:0000313" key="1">
    <source>
        <dbReference type="EMBL" id="PLO61764.1"/>
    </source>
</evidence>
<reference evidence="1 2" key="1">
    <citation type="submission" date="2017-11" db="EMBL/GenBank/DDBJ databases">
        <authorList>
            <person name="Han C.G."/>
        </authorList>
    </citation>
    <scope>NUCLEOTIDE SEQUENCE [LARGE SCALE GENOMIC DNA]</scope>
    <source>
        <strain evidence="1 2">A10</strain>
    </source>
</reference>
<sequence length="56" mass="6325">IPSLRNDIEGKNDIDGMTKMLGSALKPIPVDETLLAYLEPKQRLEFIKQWRTAAAK</sequence>
<accession>A0A2J5P6X7</accession>
<dbReference type="Proteomes" id="UP000234667">
    <property type="component" value="Unassembled WGS sequence"/>
</dbReference>
<protein>
    <submittedName>
        <fullName evidence="1">Iron ABC transporter substrate-binding protein</fullName>
    </submittedName>
</protein>
<organism evidence="1 2">
    <name type="scientific">Klebsiella michiganensis</name>
    <dbReference type="NCBI Taxonomy" id="1134687"/>
    <lineage>
        <taxon>Bacteria</taxon>
        <taxon>Pseudomonadati</taxon>
        <taxon>Pseudomonadota</taxon>
        <taxon>Gammaproteobacteria</taxon>
        <taxon>Enterobacterales</taxon>
        <taxon>Enterobacteriaceae</taxon>
        <taxon>Klebsiella/Raoultella group</taxon>
        <taxon>Klebsiella</taxon>
    </lineage>
</organism>